<gene>
    <name evidence="9" type="ORF">OPV22_000539</name>
</gene>
<keyword evidence="5" id="KW-0418">Kinase</keyword>
<reference evidence="9 10" key="1">
    <citation type="submission" date="2022-12" db="EMBL/GenBank/DDBJ databases">
        <title>Chromosome-scale assembly of the Ensete ventricosum genome.</title>
        <authorList>
            <person name="Dussert Y."/>
            <person name="Stocks J."/>
            <person name="Wendawek A."/>
            <person name="Woldeyes F."/>
            <person name="Nichols R.A."/>
            <person name="Borrell J.S."/>
        </authorList>
    </citation>
    <scope>NUCLEOTIDE SEQUENCE [LARGE SCALE GENOMIC DNA]</scope>
    <source>
        <strain evidence="10">cv. Maze</strain>
        <tissue evidence="9">Seeds</tissue>
    </source>
</reference>
<keyword evidence="3" id="KW-0808">Transferase</keyword>
<proteinExistence type="predicted"/>
<evidence type="ECO:0000256" key="3">
    <source>
        <dbReference type="ARBA" id="ARBA00022679"/>
    </source>
</evidence>
<feature type="compositionally biased region" description="Polar residues" evidence="7">
    <location>
        <begin position="672"/>
        <end position="683"/>
    </location>
</feature>
<dbReference type="GO" id="GO:0005524">
    <property type="term" value="F:ATP binding"/>
    <property type="evidence" value="ECO:0007669"/>
    <property type="project" value="UniProtKB-KW"/>
</dbReference>
<keyword evidence="2" id="KW-0597">Phosphoprotein</keyword>
<evidence type="ECO:0000256" key="1">
    <source>
        <dbReference type="ARBA" id="ARBA00022527"/>
    </source>
</evidence>
<evidence type="ECO:0000256" key="2">
    <source>
        <dbReference type="ARBA" id="ARBA00022553"/>
    </source>
</evidence>
<dbReference type="GO" id="GO:0004674">
    <property type="term" value="F:protein serine/threonine kinase activity"/>
    <property type="evidence" value="ECO:0007669"/>
    <property type="project" value="UniProtKB-KW"/>
</dbReference>
<organism evidence="9 10">
    <name type="scientific">Ensete ventricosum</name>
    <name type="common">Abyssinian banana</name>
    <name type="synonym">Musa ensete</name>
    <dbReference type="NCBI Taxonomy" id="4639"/>
    <lineage>
        <taxon>Eukaryota</taxon>
        <taxon>Viridiplantae</taxon>
        <taxon>Streptophyta</taxon>
        <taxon>Embryophyta</taxon>
        <taxon>Tracheophyta</taxon>
        <taxon>Spermatophyta</taxon>
        <taxon>Magnoliopsida</taxon>
        <taxon>Liliopsida</taxon>
        <taxon>Zingiberales</taxon>
        <taxon>Musaceae</taxon>
        <taxon>Ensete</taxon>
    </lineage>
</organism>
<feature type="region of interest" description="Disordered" evidence="7">
    <location>
        <begin position="227"/>
        <end position="264"/>
    </location>
</feature>
<feature type="region of interest" description="Disordered" evidence="7">
    <location>
        <begin position="390"/>
        <end position="422"/>
    </location>
</feature>
<evidence type="ECO:0000259" key="8">
    <source>
        <dbReference type="PROSITE" id="PS50011"/>
    </source>
</evidence>
<feature type="domain" description="Protein kinase" evidence="8">
    <location>
        <begin position="785"/>
        <end position="1087"/>
    </location>
</feature>
<protein>
    <recommendedName>
        <fullName evidence="8">Protein kinase domain-containing protein</fullName>
    </recommendedName>
</protein>
<evidence type="ECO:0000313" key="9">
    <source>
        <dbReference type="EMBL" id="KAJ8510105.1"/>
    </source>
</evidence>
<feature type="compositionally biased region" description="Basic and acidic residues" evidence="7">
    <location>
        <begin position="706"/>
        <end position="720"/>
    </location>
</feature>
<dbReference type="InterPro" id="IPR050494">
    <property type="entry name" value="Ser_Thr_dual-spec_kinase"/>
</dbReference>
<dbReference type="PANTHER" id="PTHR24058:SF124">
    <property type="entry name" value="PROTEIN KINASE SUPERFAMILY PROTEIN"/>
    <property type="match status" value="1"/>
</dbReference>
<feature type="region of interest" description="Disordered" evidence="7">
    <location>
        <begin position="641"/>
        <end position="729"/>
    </location>
</feature>
<accession>A0AAV8RPI5</accession>
<name>A0AAV8RPI5_ENSVE</name>
<sequence>MVDSVDVVLEFFRKNRFTKAEAALRGELNALSDLNGFLQKHLAEEKEAGRAVAEVSSVRQQSTSTRGAESSKEFIVKEIEVGGVGNGFDSKKSFGSTQGRDTGTVDLYPWNFSSTSIISDSASKNVGATVNNFAHLLMPEEQMHPHTSFALEKRDRAVGTEPDQPLEQRVSCAKGKDKAAVEVAPEISPDSDCEDKNAYSRDHFLNDLWVKNEDPLKGCSVRTVFPFPSDNASSRKSGKSQESSEQNFDQQVTSENYREELPRLPPVRLKSEDKLINIQWDDKPNCHGSEIKLHNGNNAFMVGSYLDVPVGQEINSSGGRRNIGSSWLSVSQGISEDTSDLVSGFAIFGDESIDYPNEYWDSDEYDDDDDVGYTRQPIEDETWFLSHEVDYPSDNEKGTGRGGVPDHRDQVSKKDEDDDHSFADSYLSGEQYFQTKNAKQVSISEGPMGYRMPKMHRTTDENGLIAHYDEQLIDAEEPSLMDSKPVWQGFVGQHNEILMLANGKGSTGVESSSQENPLVEDDQHVLVRSIGVGINSDAAEFGSEVDEHFIRGSSEVDIKYFPDHDVNASSIKYPQNGTTGSDLNRRKREKMKQNKEDSYIIACKKDVSHAGAISDGGFSFPPSLKDGGMLDADPGKSLWSSKASAVAGNSADERANHSVTEDMLPTRRQKSSDSSPVRSSTYEKASDAARSRNSSPSSASNYGYINRERASKGHTRAGEMREEDPEATLEDEEIAALQEQVRQIKAQEEEFETFHLKIVHRKNRTGFEEDKNFQVVLNSVIAGRYHVTEYLGSAAFSKAIQAHDLQTGMDVCVKIIKNNKDFFDQSLDEIKLLKFVNKNDPADKYHILRLYDYFYYREHLLIVCELLKANLYEFHKFNRESGGEVYFTMPRLQSITIQCLEALQFLHGLGLIHCDLKPENILIKSYSRCEVKVIDLGSSCFETDHLCSYVQSRSYRAPEVILGLPYDKKIDIWSLGCILAELCTGNVLFLNDSPATLLARVIGIIGPIDQGMLSKGHDTYKYFTRNHRLYERNQETNRLEYLIPKKTSLSHRLPMGDQGFNDFVAYILETNPKKRPSASEALKHPWLSYPYEPISS</sequence>
<feature type="region of interest" description="Disordered" evidence="7">
    <location>
        <begin position="569"/>
        <end position="596"/>
    </location>
</feature>
<dbReference type="PROSITE" id="PS00108">
    <property type="entry name" value="PROTEIN_KINASE_ST"/>
    <property type="match status" value="1"/>
</dbReference>
<evidence type="ECO:0000256" key="4">
    <source>
        <dbReference type="ARBA" id="ARBA00022741"/>
    </source>
</evidence>
<evidence type="ECO:0000256" key="5">
    <source>
        <dbReference type="ARBA" id="ARBA00022777"/>
    </source>
</evidence>
<dbReference type="InterPro" id="IPR011009">
    <property type="entry name" value="Kinase-like_dom_sf"/>
</dbReference>
<dbReference type="Pfam" id="PF00069">
    <property type="entry name" value="Pkinase"/>
    <property type="match status" value="1"/>
</dbReference>
<evidence type="ECO:0000256" key="7">
    <source>
        <dbReference type="SAM" id="MobiDB-lite"/>
    </source>
</evidence>
<feature type="compositionally biased region" description="Polar residues" evidence="7">
    <location>
        <begin position="569"/>
        <end position="582"/>
    </location>
</feature>
<dbReference type="EMBL" id="JAQQAF010000001">
    <property type="protein sequence ID" value="KAJ8510105.1"/>
    <property type="molecule type" value="Genomic_DNA"/>
</dbReference>
<feature type="compositionally biased region" description="Basic and acidic residues" evidence="7">
    <location>
        <begin position="651"/>
        <end position="660"/>
    </location>
</feature>
<dbReference type="Gene3D" id="3.30.200.20">
    <property type="entry name" value="Phosphorylase Kinase, domain 1"/>
    <property type="match status" value="1"/>
</dbReference>
<dbReference type="PANTHER" id="PTHR24058">
    <property type="entry name" value="DUAL SPECIFICITY PROTEIN KINASE"/>
    <property type="match status" value="1"/>
</dbReference>
<dbReference type="FunFam" id="1.10.510.10:FF:000380">
    <property type="entry name" value="Serine/threonine-protein kinase ppk15"/>
    <property type="match status" value="1"/>
</dbReference>
<dbReference type="AlphaFoldDB" id="A0AAV8RPI5"/>
<comment type="caution">
    <text evidence="9">The sequence shown here is derived from an EMBL/GenBank/DDBJ whole genome shotgun (WGS) entry which is preliminary data.</text>
</comment>
<dbReference type="PROSITE" id="PS50011">
    <property type="entry name" value="PROTEIN_KINASE_DOM"/>
    <property type="match status" value="1"/>
</dbReference>
<keyword evidence="4" id="KW-0547">Nucleotide-binding</keyword>
<dbReference type="SUPFAM" id="SSF56112">
    <property type="entry name" value="Protein kinase-like (PK-like)"/>
    <property type="match status" value="1"/>
</dbReference>
<keyword evidence="1" id="KW-0723">Serine/threonine-protein kinase</keyword>
<dbReference type="Gene3D" id="1.10.510.10">
    <property type="entry name" value="Transferase(Phosphotransferase) domain 1"/>
    <property type="match status" value="1"/>
</dbReference>
<dbReference type="CDD" id="cd14133">
    <property type="entry name" value="PKc_DYRK_like"/>
    <property type="match status" value="1"/>
</dbReference>
<evidence type="ECO:0000256" key="6">
    <source>
        <dbReference type="ARBA" id="ARBA00022840"/>
    </source>
</evidence>
<keyword evidence="6" id="KW-0067">ATP-binding</keyword>
<dbReference type="Proteomes" id="UP001222027">
    <property type="component" value="Unassembled WGS sequence"/>
</dbReference>
<keyword evidence="10" id="KW-1185">Reference proteome</keyword>
<dbReference type="InterPro" id="IPR008271">
    <property type="entry name" value="Ser/Thr_kinase_AS"/>
</dbReference>
<feature type="compositionally biased region" description="Basic and acidic residues" evidence="7">
    <location>
        <begin position="390"/>
        <end position="415"/>
    </location>
</feature>
<dbReference type="SMART" id="SM00220">
    <property type="entry name" value="S_TKc"/>
    <property type="match status" value="1"/>
</dbReference>
<dbReference type="InterPro" id="IPR000719">
    <property type="entry name" value="Prot_kinase_dom"/>
</dbReference>
<dbReference type="FunFam" id="3.30.200.20:FF:000216">
    <property type="entry name" value="Putative serine/threonine-protein kinase dyrk2"/>
    <property type="match status" value="1"/>
</dbReference>
<feature type="compositionally biased region" description="Low complexity" evidence="7">
    <location>
        <begin position="691"/>
        <end position="701"/>
    </location>
</feature>
<evidence type="ECO:0000313" key="10">
    <source>
        <dbReference type="Proteomes" id="UP001222027"/>
    </source>
</evidence>